<comment type="subcellular location">
    <subcellularLocation>
        <location evidence="1">Mitochondrion</location>
    </subcellularLocation>
</comment>
<keyword evidence="3" id="KW-0677">Repeat</keyword>
<dbReference type="GO" id="GO:0034551">
    <property type="term" value="P:mitochondrial respiratory chain complex III assembly"/>
    <property type="evidence" value="ECO:0007669"/>
    <property type="project" value="InterPro"/>
</dbReference>
<dbReference type="RefSeq" id="XP_026762971.1">
    <property type="nucleotide sequence ID" value="XM_026907170.3"/>
</dbReference>
<dbReference type="Proteomes" id="UP001652740">
    <property type="component" value="Unplaced"/>
</dbReference>
<name>A0A6J1X1P5_GALME</name>
<organism evidence="7 8">
    <name type="scientific">Galleria mellonella</name>
    <name type="common">Greater wax moth</name>
    <dbReference type="NCBI Taxonomy" id="7137"/>
    <lineage>
        <taxon>Eukaryota</taxon>
        <taxon>Metazoa</taxon>
        <taxon>Ecdysozoa</taxon>
        <taxon>Arthropoda</taxon>
        <taxon>Hexapoda</taxon>
        <taxon>Insecta</taxon>
        <taxon>Pterygota</taxon>
        <taxon>Neoptera</taxon>
        <taxon>Endopterygota</taxon>
        <taxon>Lepidoptera</taxon>
        <taxon>Glossata</taxon>
        <taxon>Ditrysia</taxon>
        <taxon>Pyraloidea</taxon>
        <taxon>Pyralidae</taxon>
        <taxon>Galleriinae</taxon>
        <taxon>Galleria</taxon>
    </lineage>
</organism>
<dbReference type="PANTHER" id="PTHR13143:SF6">
    <property type="entry name" value="TETRATRICOPEPTIDE REPEAT PROTEIN 19, MITOCHONDRIAL"/>
    <property type="match status" value="1"/>
</dbReference>
<dbReference type="AlphaFoldDB" id="A0A6J1X1P5"/>
<gene>
    <name evidence="8" type="primary">LOC113521594</name>
</gene>
<protein>
    <submittedName>
        <fullName evidence="8">Tetratricopeptide repeat protein 19 homolog, mitochondrial</fullName>
    </submittedName>
</protein>
<dbReference type="InterPro" id="IPR040395">
    <property type="entry name" value="TTC19"/>
</dbReference>
<sequence length="324" mass="37472">MYRFRLLWTSLSPIKKINKVVPVFRSRPIPRFKYTTPVALSFSLFTWLGFQKKLSMEDELILTIKHCVLFIERGDYEKAEQLLHVALRQAQQFQHQLGITYIYDVMANLALERNQLDAAKQLFIAVTQRIMADGATEDDTRVVHISVKLARISHLKKDYQTAQIGYDWCIEKLKKALSNDPDIDILKLLSIAEDWYGRLFIECNQYEQGFKLMISALERMKQVPNVEQEHIVVQLNDIGTVSDLLGRTDESISYFQEAIQLGKKVENMELGAMYINLGRAYIKKNLLNEARKNCGYGWKLGVITKNDDVKKEAELCLNQIKNST</sequence>
<dbReference type="OrthoDB" id="5986190at2759"/>
<keyword evidence="4" id="KW-0802">TPR repeat</keyword>
<evidence type="ECO:0000313" key="8">
    <source>
        <dbReference type="RefSeq" id="XP_026762971.1"/>
    </source>
</evidence>
<reference evidence="8" key="1">
    <citation type="submission" date="2025-08" db="UniProtKB">
        <authorList>
            <consortium name="RefSeq"/>
        </authorList>
    </citation>
    <scope>IDENTIFICATION</scope>
    <source>
        <tissue evidence="8">Whole larvae</tissue>
    </source>
</reference>
<dbReference type="InterPro" id="IPR011990">
    <property type="entry name" value="TPR-like_helical_dom_sf"/>
</dbReference>
<dbReference type="PANTHER" id="PTHR13143">
    <property type="entry name" value="TETRATRICOPEPTIDE REPEAT PROTEIN 19"/>
    <property type="match status" value="1"/>
</dbReference>
<keyword evidence="7" id="KW-1185">Reference proteome</keyword>
<dbReference type="FunCoup" id="A0A6J1X1P5">
    <property type="interactions" value="958"/>
</dbReference>
<accession>A0A6J1X1P5</accession>
<keyword evidence="5" id="KW-0809">Transit peptide</keyword>
<evidence type="ECO:0000256" key="6">
    <source>
        <dbReference type="ARBA" id="ARBA00023128"/>
    </source>
</evidence>
<comment type="similarity">
    <text evidence="2">Belongs to the TTC19 family.</text>
</comment>
<proteinExistence type="inferred from homology"/>
<evidence type="ECO:0000256" key="5">
    <source>
        <dbReference type="ARBA" id="ARBA00022946"/>
    </source>
</evidence>
<evidence type="ECO:0000256" key="4">
    <source>
        <dbReference type="ARBA" id="ARBA00022803"/>
    </source>
</evidence>
<dbReference type="GO" id="GO:0005743">
    <property type="term" value="C:mitochondrial inner membrane"/>
    <property type="evidence" value="ECO:0007669"/>
    <property type="project" value="TreeGrafter"/>
</dbReference>
<evidence type="ECO:0000256" key="1">
    <source>
        <dbReference type="ARBA" id="ARBA00004173"/>
    </source>
</evidence>
<keyword evidence="6" id="KW-0496">Mitochondrion</keyword>
<dbReference type="CTD" id="54902"/>
<evidence type="ECO:0000256" key="3">
    <source>
        <dbReference type="ARBA" id="ARBA00022737"/>
    </source>
</evidence>
<dbReference type="GeneID" id="113521594"/>
<evidence type="ECO:0000256" key="2">
    <source>
        <dbReference type="ARBA" id="ARBA00008219"/>
    </source>
</evidence>
<dbReference type="Gene3D" id="1.25.40.10">
    <property type="entry name" value="Tetratricopeptide repeat domain"/>
    <property type="match status" value="2"/>
</dbReference>
<evidence type="ECO:0000313" key="7">
    <source>
        <dbReference type="Proteomes" id="UP001652740"/>
    </source>
</evidence>
<dbReference type="InParanoid" id="A0A6J1X1P5"/>
<dbReference type="SUPFAM" id="SSF48452">
    <property type="entry name" value="TPR-like"/>
    <property type="match status" value="1"/>
</dbReference>
<dbReference type="KEGG" id="gmw:113521594"/>